<proteinExistence type="predicted"/>
<dbReference type="EMBL" id="LLXL01000402">
    <property type="protein sequence ID" value="PKK72957.1"/>
    <property type="molecule type" value="Genomic_DNA"/>
</dbReference>
<evidence type="ECO:0000313" key="2">
    <source>
        <dbReference type="Proteomes" id="UP000233469"/>
    </source>
</evidence>
<dbReference type="AlphaFoldDB" id="A0A2N1NGA5"/>
<accession>A0A2N1NGA5</accession>
<evidence type="ECO:0000313" key="1">
    <source>
        <dbReference type="EMBL" id="PKK72957.1"/>
    </source>
</evidence>
<dbReference type="Proteomes" id="UP000233469">
    <property type="component" value="Unassembled WGS sequence"/>
</dbReference>
<comment type="caution">
    <text evidence="1">The sequence shown here is derived from an EMBL/GenBank/DDBJ whole genome shotgun (WGS) entry which is preliminary data.</text>
</comment>
<name>A0A2N1NGA5_9GLOM</name>
<sequence>MKNVRICEKKYIRSPEKKELEDDLNEPIPRINTDSSRTRHCYLYPNFAPFSQLTNLELLDDIMQDDDNNVNEFNGDFYMIWKRYKK</sequence>
<dbReference type="VEuPathDB" id="FungiDB:RhiirA1_414191"/>
<protein>
    <submittedName>
        <fullName evidence="1">Uncharacterized protein</fullName>
    </submittedName>
</protein>
<gene>
    <name evidence="1" type="ORF">RhiirC2_741762</name>
</gene>
<reference evidence="1 2" key="1">
    <citation type="submission" date="2016-04" db="EMBL/GenBank/DDBJ databases">
        <title>Genome analyses suggest a sexual origin of heterokaryosis in a supposedly ancient asexual fungus.</title>
        <authorList>
            <person name="Ropars J."/>
            <person name="Sedzielewska K."/>
            <person name="Noel J."/>
            <person name="Charron P."/>
            <person name="Farinelli L."/>
            <person name="Marton T."/>
            <person name="Kruger M."/>
            <person name="Pelin A."/>
            <person name="Brachmann A."/>
            <person name="Corradi N."/>
        </authorList>
    </citation>
    <scope>NUCLEOTIDE SEQUENCE [LARGE SCALE GENOMIC DNA]</scope>
    <source>
        <strain evidence="1 2">C2</strain>
    </source>
</reference>
<organism evidence="1 2">
    <name type="scientific">Rhizophagus irregularis</name>
    <dbReference type="NCBI Taxonomy" id="588596"/>
    <lineage>
        <taxon>Eukaryota</taxon>
        <taxon>Fungi</taxon>
        <taxon>Fungi incertae sedis</taxon>
        <taxon>Mucoromycota</taxon>
        <taxon>Glomeromycotina</taxon>
        <taxon>Glomeromycetes</taxon>
        <taxon>Glomerales</taxon>
        <taxon>Glomeraceae</taxon>
        <taxon>Rhizophagus</taxon>
    </lineage>
</organism>
<dbReference type="VEuPathDB" id="FungiDB:RhiirFUN_004517"/>
<reference evidence="1 2" key="2">
    <citation type="submission" date="2017-10" db="EMBL/GenBank/DDBJ databases">
        <title>Extensive intraspecific genome diversity in a model arbuscular mycorrhizal fungus.</title>
        <authorList>
            <person name="Chen E.C.H."/>
            <person name="Morin E."/>
            <person name="Baudet D."/>
            <person name="Noel J."/>
            <person name="Ndikumana S."/>
            <person name="Charron P."/>
            <person name="St-Onge C."/>
            <person name="Giorgi J."/>
            <person name="Grigoriev I.V."/>
            <person name="Roux C."/>
            <person name="Martin F.M."/>
            <person name="Corradi N."/>
        </authorList>
    </citation>
    <scope>NUCLEOTIDE SEQUENCE [LARGE SCALE GENOMIC DNA]</scope>
    <source>
        <strain evidence="1 2">C2</strain>
    </source>
</reference>